<dbReference type="RefSeq" id="WP_274588578.1">
    <property type="nucleotide sequence ID" value="NZ_JARAOX010000123.1"/>
</dbReference>
<evidence type="ECO:0000313" key="1">
    <source>
        <dbReference type="EMBL" id="MDD9781464.1"/>
    </source>
</evidence>
<protein>
    <submittedName>
        <fullName evidence="1">Uncharacterized protein</fullName>
    </submittedName>
</protein>
<dbReference type="Proteomes" id="UP001213771">
    <property type="component" value="Unassembled WGS sequence"/>
</dbReference>
<accession>A0ABD4WMK6</accession>
<organism evidence="1 2">
    <name type="scientific">Priestia megaterium</name>
    <name type="common">Bacillus megaterium</name>
    <dbReference type="NCBI Taxonomy" id="1404"/>
    <lineage>
        <taxon>Bacteria</taxon>
        <taxon>Bacillati</taxon>
        <taxon>Bacillota</taxon>
        <taxon>Bacilli</taxon>
        <taxon>Bacillales</taxon>
        <taxon>Bacillaceae</taxon>
        <taxon>Priestia</taxon>
    </lineage>
</organism>
<sequence length="96" mass="11184">MNNTTRFKIHIYSPKSGHNDLYSFTKTKAGWKFENYRCKGEVDKGGNPLFYKTLNAESISNPDYLASCISEVWEQAETLDEKQIQHIFDELSRMNL</sequence>
<dbReference type="AlphaFoldDB" id="A0ABD4WMK6"/>
<gene>
    <name evidence="1" type="ORF">PVE99_03465</name>
</gene>
<evidence type="ECO:0000313" key="2">
    <source>
        <dbReference type="Proteomes" id="UP001213771"/>
    </source>
</evidence>
<comment type="caution">
    <text evidence="1">The sequence shown here is derived from an EMBL/GenBank/DDBJ whole genome shotgun (WGS) entry which is preliminary data.</text>
</comment>
<dbReference type="EMBL" id="JARAOX010000123">
    <property type="protein sequence ID" value="MDD9781464.1"/>
    <property type="molecule type" value="Genomic_DNA"/>
</dbReference>
<dbReference type="InterPro" id="IPR048474">
    <property type="entry name" value="M1E1E6-like_sf"/>
</dbReference>
<dbReference type="Gene3D" id="3.30.2210.10">
    <property type="entry name" value="Integron cassette protein superfamily"/>
    <property type="match status" value="1"/>
</dbReference>
<name>A0ABD4WMK6_PRIMG</name>
<reference evidence="1 2" key="1">
    <citation type="submission" date="2023-02" db="EMBL/GenBank/DDBJ databases">
        <authorList>
            <person name="Olszewska D."/>
        </authorList>
    </citation>
    <scope>NUCLEOTIDE SEQUENCE [LARGE SCALE GENOMIC DNA]</scope>
    <source>
        <strain evidence="1 2">FDU301</strain>
    </source>
</reference>
<proteinExistence type="predicted"/>